<dbReference type="GO" id="GO:0018773">
    <property type="term" value="F:acetylpyruvate hydrolase activity"/>
    <property type="evidence" value="ECO:0007669"/>
    <property type="project" value="TreeGrafter"/>
</dbReference>
<comment type="similarity">
    <text evidence="1">Belongs to the FAH family.</text>
</comment>
<dbReference type="Gene3D" id="3.90.850.10">
    <property type="entry name" value="Fumarylacetoacetase-like, C-terminal domain"/>
    <property type="match status" value="1"/>
</dbReference>
<dbReference type="GO" id="GO:0046872">
    <property type="term" value="F:metal ion binding"/>
    <property type="evidence" value="ECO:0007669"/>
    <property type="project" value="UniProtKB-KW"/>
</dbReference>
<name>A0A8H5AEC1_FUSOX</name>
<dbReference type="AlphaFoldDB" id="A0A8H5AEC1"/>
<evidence type="ECO:0000256" key="1">
    <source>
        <dbReference type="ARBA" id="ARBA00010211"/>
    </source>
</evidence>
<keyword evidence="2" id="KW-0479">Metal-binding</keyword>
<dbReference type="Proteomes" id="UP000558688">
    <property type="component" value="Unassembled WGS sequence"/>
</dbReference>
<protein>
    <recommendedName>
        <fullName evidence="3">Fumarylacetoacetase-like C-terminal domain-containing protein</fullName>
    </recommendedName>
</protein>
<dbReference type="InterPro" id="IPR011234">
    <property type="entry name" value="Fumarylacetoacetase-like_C"/>
</dbReference>
<dbReference type="SUPFAM" id="SSF56529">
    <property type="entry name" value="FAH"/>
    <property type="match status" value="1"/>
</dbReference>
<feature type="domain" description="Fumarylacetoacetase-like C-terminal" evidence="3">
    <location>
        <begin position="72"/>
        <end position="297"/>
    </location>
</feature>
<dbReference type="EMBL" id="JAAFOW010000849">
    <property type="protein sequence ID" value="KAF5263756.1"/>
    <property type="molecule type" value="Genomic_DNA"/>
</dbReference>
<dbReference type="InterPro" id="IPR036663">
    <property type="entry name" value="Fumarylacetoacetase_C_sf"/>
</dbReference>
<organism evidence="4 5">
    <name type="scientific">Fusarium oxysporum</name>
    <name type="common">Fusarium vascular wilt</name>
    <dbReference type="NCBI Taxonomy" id="5507"/>
    <lineage>
        <taxon>Eukaryota</taxon>
        <taxon>Fungi</taxon>
        <taxon>Dikarya</taxon>
        <taxon>Ascomycota</taxon>
        <taxon>Pezizomycotina</taxon>
        <taxon>Sordariomycetes</taxon>
        <taxon>Hypocreomycetidae</taxon>
        <taxon>Hypocreales</taxon>
        <taxon>Nectriaceae</taxon>
        <taxon>Fusarium</taxon>
        <taxon>Fusarium oxysporum species complex</taxon>
    </lineage>
</organism>
<evidence type="ECO:0000313" key="5">
    <source>
        <dbReference type="Proteomes" id="UP000558688"/>
    </source>
</evidence>
<sequence>MANFSVLIKFESEEDRETYFADLGPDAQGPPAVGTKVSAVKSLHDLTDNHETRTVTIRRLLAPLPRDDLPLYCVGLNYRSHAKEASLTLTSVPPLWTKPAASLANPGEDIPINDFCAKSLPDYEGELVFVTSKQCRDISPKEAKDYILGYTVGNDVSCRMYQLPKHSAGQFFFAKAFDKFAPIGPALISPAIFGDGSGFSVEAKVNREVRQVAEFKKDMVFSPEQILSHMSQGTSPLRTSRIIANRLGTGTTIPAGTAVMTGTPAGVGAFHSPKVFLKDGDVLEVTMARVGTLRNVIKFHLFTESGDLPV</sequence>
<proteinExistence type="inferred from homology"/>
<gene>
    <name evidence="4" type="ORF">FOXYS1_5489</name>
</gene>
<reference evidence="4" key="1">
    <citation type="submission" date="2020-02" db="EMBL/GenBank/DDBJ databases">
        <title>Identification and distribution of gene clusters putatively required for synthesis of sphingolipid metabolism inhibitors in phylogenetically diverse species of the filamentous fungus Fusarium.</title>
        <authorList>
            <person name="Kim H.-S."/>
            <person name="Busman M."/>
            <person name="Brown D.W."/>
            <person name="Divon H."/>
            <person name="Uhlig S."/>
            <person name="Proctor R.H."/>
        </authorList>
    </citation>
    <scope>NUCLEOTIDE SEQUENCE [LARGE SCALE GENOMIC DNA]</scope>
    <source>
        <strain evidence="4">NRRL 39464</strain>
    </source>
</reference>
<dbReference type="Pfam" id="PF01557">
    <property type="entry name" value="FAA_hydrolase"/>
    <property type="match status" value="1"/>
</dbReference>
<dbReference type="PANTHER" id="PTHR11820:SF86">
    <property type="entry name" value="FUMARYLACETOACETATE HYDROLASE FAMILY PROTEIN (AFU_ORTHOLOGUE AFUA_7G07000)"/>
    <property type="match status" value="1"/>
</dbReference>
<accession>A0A8H5AEC1</accession>
<evidence type="ECO:0000313" key="4">
    <source>
        <dbReference type="EMBL" id="KAF5263756.1"/>
    </source>
</evidence>
<dbReference type="PANTHER" id="PTHR11820">
    <property type="entry name" value="ACYLPYRUVASE"/>
    <property type="match status" value="1"/>
</dbReference>
<evidence type="ECO:0000259" key="3">
    <source>
        <dbReference type="Pfam" id="PF01557"/>
    </source>
</evidence>
<comment type="caution">
    <text evidence="4">The sequence shown here is derived from an EMBL/GenBank/DDBJ whole genome shotgun (WGS) entry which is preliminary data.</text>
</comment>
<evidence type="ECO:0000256" key="2">
    <source>
        <dbReference type="ARBA" id="ARBA00022723"/>
    </source>
</evidence>